<feature type="transmembrane region" description="Helical" evidence="1">
    <location>
        <begin position="427"/>
        <end position="445"/>
    </location>
</feature>
<evidence type="ECO:0000256" key="1">
    <source>
        <dbReference type="SAM" id="Phobius"/>
    </source>
</evidence>
<dbReference type="Proteomes" id="UP000799118">
    <property type="component" value="Unassembled WGS sequence"/>
</dbReference>
<protein>
    <submittedName>
        <fullName evidence="2">Uncharacterized protein</fullName>
    </submittedName>
</protein>
<name>A0A6A4HWB8_9AGAR</name>
<accession>A0A6A4HWB8</accession>
<dbReference type="OrthoDB" id="3007535at2759"/>
<dbReference type="EMBL" id="ML769423">
    <property type="protein sequence ID" value="KAE9403582.1"/>
    <property type="molecule type" value="Genomic_DNA"/>
</dbReference>
<keyword evidence="1" id="KW-0812">Transmembrane</keyword>
<keyword evidence="1" id="KW-1133">Transmembrane helix</keyword>
<sequence>MMEWQVEMCAQHRQKVLDELEAEMNQIVLPTKLLAYHSAVAYLQAMQIIKACCLQETQEAREVRRIRCCLHQSSPPVSAAIPVPSLYLELTSFLLIVPAQPMRTLNGTTHIPAENTQVWENLCNEWMNAPIPKGRSLLILLASLKTVFKVKFCDNDANQVLFAALRSKRRSILQNLLLRFQEQQSIYMPGLQRYLIDSNKPLTSSEVGPEQAKLWLPSAYVQYPAVATEKKLRQYRCFESLDALRYYLRLRTRLIRNQLPTTRSHQALSSVLERASNTAQRAALLELRGPGEWEKQLRVLRDEDASSVDPSFVSQEVQMNTETVDGVVPVQQVSWIWRTDVMGTEADEILRAEWCRSWAHVQKSKNEMELLREEFREALCKAQIKDDIGYLRKTSSIECILIRLNCTYMSVSRSVMQRGLMGSTQCILLANLVLWIVAITLSSIFQDKYAPDHAKRDYTYEEHREEVIQEGWAPNMIEEIIRGRIIYGREYYQCNKDLLLTRTSVYWVT</sequence>
<keyword evidence="3" id="KW-1185">Reference proteome</keyword>
<keyword evidence="1" id="KW-0472">Membrane</keyword>
<evidence type="ECO:0000313" key="2">
    <source>
        <dbReference type="EMBL" id="KAE9403582.1"/>
    </source>
</evidence>
<organism evidence="2 3">
    <name type="scientific">Gymnopus androsaceus JB14</name>
    <dbReference type="NCBI Taxonomy" id="1447944"/>
    <lineage>
        <taxon>Eukaryota</taxon>
        <taxon>Fungi</taxon>
        <taxon>Dikarya</taxon>
        <taxon>Basidiomycota</taxon>
        <taxon>Agaricomycotina</taxon>
        <taxon>Agaricomycetes</taxon>
        <taxon>Agaricomycetidae</taxon>
        <taxon>Agaricales</taxon>
        <taxon>Marasmiineae</taxon>
        <taxon>Omphalotaceae</taxon>
        <taxon>Gymnopus</taxon>
    </lineage>
</organism>
<reference evidence="2" key="1">
    <citation type="journal article" date="2019" name="Environ. Microbiol.">
        <title>Fungal ecological strategies reflected in gene transcription - a case study of two litter decomposers.</title>
        <authorList>
            <person name="Barbi F."/>
            <person name="Kohler A."/>
            <person name="Barry K."/>
            <person name="Baskaran P."/>
            <person name="Daum C."/>
            <person name="Fauchery L."/>
            <person name="Ihrmark K."/>
            <person name="Kuo A."/>
            <person name="LaButti K."/>
            <person name="Lipzen A."/>
            <person name="Morin E."/>
            <person name="Grigoriev I.V."/>
            <person name="Henrissat B."/>
            <person name="Lindahl B."/>
            <person name="Martin F."/>
        </authorList>
    </citation>
    <scope>NUCLEOTIDE SEQUENCE</scope>
    <source>
        <strain evidence="2">JB14</strain>
    </source>
</reference>
<gene>
    <name evidence="2" type="ORF">BT96DRAFT_936233</name>
</gene>
<dbReference type="AlphaFoldDB" id="A0A6A4HWB8"/>
<proteinExistence type="predicted"/>
<evidence type="ECO:0000313" key="3">
    <source>
        <dbReference type="Proteomes" id="UP000799118"/>
    </source>
</evidence>